<dbReference type="Proteomes" id="UP000078252">
    <property type="component" value="Unassembled WGS sequence"/>
</dbReference>
<dbReference type="SMART" id="SM01012">
    <property type="entry name" value="ANTAR"/>
    <property type="match status" value="1"/>
</dbReference>
<keyword evidence="1" id="KW-0805">Transcription regulation</keyword>
<dbReference type="InterPro" id="IPR012074">
    <property type="entry name" value="GAF_ANTAR"/>
</dbReference>
<dbReference type="InterPro" id="IPR005561">
    <property type="entry name" value="ANTAR"/>
</dbReference>
<dbReference type="InterPro" id="IPR003018">
    <property type="entry name" value="GAF"/>
</dbReference>
<keyword evidence="2" id="KW-0804">Transcription</keyword>
<evidence type="ECO:0000313" key="4">
    <source>
        <dbReference type="EMBL" id="KTR08615.1"/>
    </source>
</evidence>
<dbReference type="SMART" id="SM00065">
    <property type="entry name" value="GAF"/>
    <property type="match status" value="1"/>
</dbReference>
<name>A0A175RXS3_9MICO</name>
<evidence type="ECO:0000256" key="1">
    <source>
        <dbReference type="ARBA" id="ARBA00023015"/>
    </source>
</evidence>
<comment type="caution">
    <text evidence="4">The sequence shown here is derived from an EMBL/GenBank/DDBJ whole genome shotgun (WGS) entry which is preliminary data.</text>
</comment>
<evidence type="ECO:0000256" key="2">
    <source>
        <dbReference type="ARBA" id="ARBA00023163"/>
    </source>
</evidence>
<dbReference type="Gene3D" id="3.30.450.40">
    <property type="match status" value="1"/>
</dbReference>
<dbReference type="Pfam" id="PF13185">
    <property type="entry name" value="GAF_2"/>
    <property type="match status" value="1"/>
</dbReference>
<reference evidence="4 5" key="1">
    <citation type="journal article" date="2016" name="Front. Microbiol.">
        <title>Genomic Resource of Rice Seed Associated Bacteria.</title>
        <authorList>
            <person name="Midha S."/>
            <person name="Bansal K."/>
            <person name="Sharma S."/>
            <person name="Kumar N."/>
            <person name="Patil P.P."/>
            <person name="Chaudhry V."/>
            <person name="Patil P.B."/>
        </authorList>
    </citation>
    <scope>NUCLEOTIDE SEQUENCE [LARGE SCALE GENOMIC DNA]</scope>
    <source>
        <strain evidence="4 5">NS184</strain>
    </source>
</reference>
<proteinExistence type="predicted"/>
<dbReference type="AlphaFoldDB" id="A0A175RXS3"/>
<protein>
    <recommendedName>
        <fullName evidence="3">ANTAR domain-containing protein</fullName>
    </recommendedName>
</protein>
<dbReference type="RefSeq" id="WP_058725172.1">
    <property type="nucleotide sequence ID" value="NZ_LDQC01000030.1"/>
</dbReference>
<feature type="domain" description="ANTAR" evidence="3">
    <location>
        <begin position="169"/>
        <end position="230"/>
    </location>
</feature>
<dbReference type="Gene3D" id="1.10.10.10">
    <property type="entry name" value="Winged helix-like DNA-binding domain superfamily/Winged helix DNA-binding domain"/>
    <property type="match status" value="1"/>
</dbReference>
<dbReference type="Pfam" id="PF03861">
    <property type="entry name" value="ANTAR"/>
    <property type="match status" value="1"/>
</dbReference>
<sequence>MAENRDALLLDAFADAAATIVEEYDVVELLQSLVDDVMAIFDVDAAAIMLLDPRGELELAVSTNERSSFVGFLQLEDGEGPCIEAHVDGAVVRADDLASMHRRWPRFAAAADRVGFASVHSIPLRVAGTALGSMNLFRSAPGGLDDADASAVQALTNVATIGILQQRTADSAARVERQLQQALHSRIVIEQAKGFIAHTLDVDMDTAFAVLRSYARSEQRLLADTARAIVQREVPVPTVVPR</sequence>
<organism evidence="4 5">
    <name type="scientific">Curtobacterium luteum</name>
    <dbReference type="NCBI Taxonomy" id="33881"/>
    <lineage>
        <taxon>Bacteria</taxon>
        <taxon>Bacillati</taxon>
        <taxon>Actinomycetota</taxon>
        <taxon>Actinomycetes</taxon>
        <taxon>Micrococcales</taxon>
        <taxon>Microbacteriaceae</taxon>
        <taxon>Curtobacterium</taxon>
    </lineage>
</organism>
<dbReference type="InterPro" id="IPR036388">
    <property type="entry name" value="WH-like_DNA-bd_sf"/>
</dbReference>
<dbReference type="PATRIC" id="fig|33881.3.peg.1434"/>
<dbReference type="PROSITE" id="PS50921">
    <property type="entry name" value="ANTAR"/>
    <property type="match status" value="1"/>
</dbReference>
<dbReference type="InterPro" id="IPR029016">
    <property type="entry name" value="GAF-like_dom_sf"/>
</dbReference>
<dbReference type="PIRSF" id="PIRSF036625">
    <property type="entry name" value="GAF_ANTAR"/>
    <property type="match status" value="1"/>
</dbReference>
<dbReference type="STRING" id="33881.NS184_05700"/>
<evidence type="ECO:0000259" key="3">
    <source>
        <dbReference type="PROSITE" id="PS50921"/>
    </source>
</evidence>
<accession>A0A175RXS3</accession>
<dbReference type="GO" id="GO:0003723">
    <property type="term" value="F:RNA binding"/>
    <property type="evidence" value="ECO:0007669"/>
    <property type="project" value="InterPro"/>
</dbReference>
<dbReference type="EMBL" id="LDQC01000030">
    <property type="protein sequence ID" value="KTR08615.1"/>
    <property type="molecule type" value="Genomic_DNA"/>
</dbReference>
<dbReference type="SUPFAM" id="SSF55781">
    <property type="entry name" value="GAF domain-like"/>
    <property type="match status" value="1"/>
</dbReference>
<dbReference type="OrthoDB" id="3683444at2"/>
<evidence type="ECO:0000313" key="5">
    <source>
        <dbReference type="Proteomes" id="UP000078252"/>
    </source>
</evidence>
<gene>
    <name evidence="4" type="ORF">NS184_05700</name>
</gene>